<evidence type="ECO:0000313" key="7">
    <source>
        <dbReference type="EMBL" id="MBB6560282.1"/>
    </source>
</evidence>
<dbReference type="Gene3D" id="2.50.20.10">
    <property type="entry name" value="Lipoprotein localisation LolA/LolB/LppX"/>
    <property type="match status" value="1"/>
</dbReference>
<feature type="domain" description="MucB/RseB N-terminal" evidence="5">
    <location>
        <begin position="61"/>
        <end position="238"/>
    </location>
</feature>
<dbReference type="InterPro" id="IPR033434">
    <property type="entry name" value="MucB/RseB_N"/>
</dbReference>
<dbReference type="RefSeq" id="WP_260420239.1">
    <property type="nucleotide sequence ID" value="NZ_JACHLK010000005.1"/>
</dbReference>
<dbReference type="InterPro" id="IPR033436">
    <property type="entry name" value="MucB/RseB_C"/>
</dbReference>
<dbReference type="PANTHER" id="PTHR38782:SF1">
    <property type="entry name" value="SIGMA-E FACTOR REGULATORY PROTEIN RSEB"/>
    <property type="match status" value="1"/>
</dbReference>
<evidence type="ECO:0000256" key="3">
    <source>
        <dbReference type="ARBA" id="ARBA00022729"/>
    </source>
</evidence>
<evidence type="ECO:0000259" key="6">
    <source>
        <dbReference type="Pfam" id="PF17188"/>
    </source>
</evidence>
<dbReference type="GO" id="GO:0030288">
    <property type="term" value="C:outer membrane-bounded periplasmic space"/>
    <property type="evidence" value="ECO:0007669"/>
    <property type="project" value="TreeGrafter"/>
</dbReference>
<dbReference type="Proteomes" id="UP000575083">
    <property type="component" value="Unassembled WGS sequence"/>
</dbReference>
<feature type="domain" description="MucB/RseB C-terminal" evidence="6">
    <location>
        <begin position="258"/>
        <end position="355"/>
    </location>
</feature>
<dbReference type="PIRSF" id="PIRSF005427">
    <property type="entry name" value="RseB"/>
    <property type="match status" value="1"/>
</dbReference>
<accession>A0A7X0U9H6</accession>
<evidence type="ECO:0000256" key="1">
    <source>
        <dbReference type="ARBA" id="ARBA00004418"/>
    </source>
</evidence>
<dbReference type="PANTHER" id="PTHR38782">
    <property type="match status" value="1"/>
</dbReference>
<comment type="caution">
    <text evidence="7">The sequence shown here is derived from an EMBL/GenBank/DDBJ whole genome shotgun (WGS) entry which is preliminary data.</text>
</comment>
<comment type="subcellular location">
    <subcellularLocation>
        <location evidence="1">Periplasm</location>
    </subcellularLocation>
</comment>
<dbReference type="AlphaFoldDB" id="A0A7X0U9H6"/>
<evidence type="ECO:0000259" key="5">
    <source>
        <dbReference type="Pfam" id="PF03888"/>
    </source>
</evidence>
<protein>
    <submittedName>
        <fullName evidence="7">Sigma-E factor negative regulatory protein RseB</fullName>
    </submittedName>
</protein>
<dbReference type="GO" id="GO:0045152">
    <property type="term" value="F:antisigma factor binding"/>
    <property type="evidence" value="ECO:0007669"/>
    <property type="project" value="TreeGrafter"/>
</dbReference>
<name>A0A7X0U9H6_9BURK</name>
<comment type="similarity">
    <text evidence="2">Belongs to the RseB family.</text>
</comment>
<dbReference type="Gene3D" id="3.30.200.100">
    <property type="entry name" value="MucB/RseB, C-terminal domain"/>
    <property type="match status" value="1"/>
</dbReference>
<keyword evidence="4" id="KW-0574">Periplasm</keyword>
<gene>
    <name evidence="7" type="ORF">HNP48_002956</name>
</gene>
<evidence type="ECO:0000256" key="4">
    <source>
        <dbReference type="ARBA" id="ARBA00022764"/>
    </source>
</evidence>
<dbReference type="Pfam" id="PF17188">
    <property type="entry name" value="MucB_RseB_C"/>
    <property type="match status" value="1"/>
</dbReference>
<keyword evidence="3" id="KW-0732">Signal</keyword>
<organism evidence="7 8">
    <name type="scientific">Acidovorax soli</name>
    <dbReference type="NCBI Taxonomy" id="592050"/>
    <lineage>
        <taxon>Bacteria</taxon>
        <taxon>Pseudomonadati</taxon>
        <taxon>Pseudomonadota</taxon>
        <taxon>Betaproteobacteria</taxon>
        <taxon>Burkholderiales</taxon>
        <taxon>Comamonadaceae</taxon>
        <taxon>Acidovorax</taxon>
    </lineage>
</organism>
<evidence type="ECO:0000256" key="2">
    <source>
        <dbReference type="ARBA" id="ARBA00008150"/>
    </source>
</evidence>
<dbReference type="GO" id="GO:0032885">
    <property type="term" value="P:regulation of polysaccharide biosynthetic process"/>
    <property type="evidence" value="ECO:0007669"/>
    <property type="project" value="TreeGrafter"/>
</dbReference>
<dbReference type="Pfam" id="PF03888">
    <property type="entry name" value="MucB_RseB"/>
    <property type="match status" value="1"/>
</dbReference>
<sequence length="361" mass="39564">MPDLALVGAVERMRWRRWIAGVACWVCAALWGVAGAQAQSVQAPQASALPPMSVVTPARDVAQWIERMHQAPRKRSYVGTFVVLSSSGAMFSSRIWNACDGKQQLERVDGLSGTPRKVFRRNDEVRTFLPEERTVRTERGDARGLFPQLPSVQGTSLARHYEAQVLGQERVAGLDADVVWFKPLDPLRFGYRIWSERESGLVVKMQTLAADGRVLEQAAFSELDLNAAVSMDKLARMMDDVSGYKVIAPAAAKTTALEEGWRLKQPVAGFVPQSCHRRLAAAGASEASPVLQCLYSDGLATVSLFIEPFDLKRHGAQGQLASVGATQMLGQRMASDAWVTAVGEVPMQTLRLFVGALERVR</sequence>
<keyword evidence="8" id="KW-1185">Reference proteome</keyword>
<dbReference type="CDD" id="cd16327">
    <property type="entry name" value="RseB"/>
    <property type="match status" value="1"/>
</dbReference>
<reference evidence="7 8" key="1">
    <citation type="submission" date="2020-08" db="EMBL/GenBank/DDBJ databases">
        <title>Functional genomics of gut bacteria from endangered species of beetles.</title>
        <authorList>
            <person name="Carlos-Shanley C."/>
        </authorList>
    </citation>
    <scope>NUCLEOTIDE SEQUENCE [LARGE SCALE GENOMIC DNA]</scope>
    <source>
        <strain evidence="7 8">S00198</strain>
    </source>
</reference>
<evidence type="ECO:0000313" key="8">
    <source>
        <dbReference type="Proteomes" id="UP000575083"/>
    </source>
</evidence>
<proteinExistence type="inferred from homology"/>
<dbReference type="EMBL" id="JACHLK010000005">
    <property type="protein sequence ID" value="MBB6560282.1"/>
    <property type="molecule type" value="Genomic_DNA"/>
</dbReference>
<dbReference type="InterPro" id="IPR038484">
    <property type="entry name" value="MucB/RseB_C_sf"/>
</dbReference>
<dbReference type="InterPro" id="IPR005588">
    <property type="entry name" value="MucB_RseB"/>
</dbReference>